<proteinExistence type="predicted"/>
<organism evidence="2 3">
    <name type="scientific">Reticulomyxa filosa</name>
    <dbReference type="NCBI Taxonomy" id="46433"/>
    <lineage>
        <taxon>Eukaryota</taxon>
        <taxon>Sar</taxon>
        <taxon>Rhizaria</taxon>
        <taxon>Retaria</taxon>
        <taxon>Foraminifera</taxon>
        <taxon>Monothalamids</taxon>
        <taxon>Reticulomyxidae</taxon>
        <taxon>Reticulomyxa</taxon>
    </lineage>
</organism>
<keyword evidence="3" id="KW-1185">Reference proteome</keyword>
<name>X6MC40_RETFI</name>
<reference evidence="2 3" key="1">
    <citation type="journal article" date="2013" name="Curr. Biol.">
        <title>The Genome of the Foraminiferan Reticulomyxa filosa.</title>
        <authorList>
            <person name="Glockner G."/>
            <person name="Hulsmann N."/>
            <person name="Schleicher M."/>
            <person name="Noegel A.A."/>
            <person name="Eichinger L."/>
            <person name="Gallinger C."/>
            <person name="Pawlowski J."/>
            <person name="Sierra R."/>
            <person name="Euteneuer U."/>
            <person name="Pillet L."/>
            <person name="Moustafa A."/>
            <person name="Platzer M."/>
            <person name="Groth M."/>
            <person name="Szafranski K."/>
            <person name="Schliwa M."/>
        </authorList>
    </citation>
    <scope>NUCLEOTIDE SEQUENCE [LARGE SCALE GENOMIC DNA]</scope>
</reference>
<dbReference type="AlphaFoldDB" id="X6MC40"/>
<accession>X6MC40</accession>
<evidence type="ECO:0000313" key="2">
    <source>
        <dbReference type="EMBL" id="ETO11007.1"/>
    </source>
</evidence>
<comment type="caution">
    <text evidence="2">The sequence shown here is derived from an EMBL/GenBank/DDBJ whole genome shotgun (WGS) entry which is preliminary data.</text>
</comment>
<evidence type="ECO:0000256" key="1">
    <source>
        <dbReference type="SAM" id="MobiDB-lite"/>
    </source>
</evidence>
<sequence length="135" mass="15356">RSRKRCRLLLSCPLGSGSKKCKTDNGDTQSMDTPGSIRARQLARQLARQNLEHVGTDDQNWASESEQGDGNKEKDDENNKNRGNVINEHFARKRKCLEPTNDFLTNRKNQMNDSKLGESDINMVHTFVFFLSVSQ</sequence>
<gene>
    <name evidence="2" type="ORF">RFI_26369</name>
</gene>
<feature type="compositionally biased region" description="Low complexity" evidence="1">
    <location>
        <begin position="38"/>
        <end position="49"/>
    </location>
</feature>
<feature type="region of interest" description="Disordered" evidence="1">
    <location>
        <begin position="14"/>
        <end position="93"/>
    </location>
</feature>
<feature type="compositionally biased region" description="Basic and acidic residues" evidence="1">
    <location>
        <begin position="69"/>
        <end position="80"/>
    </location>
</feature>
<feature type="non-terminal residue" evidence="2">
    <location>
        <position position="1"/>
    </location>
</feature>
<feature type="non-terminal residue" evidence="2">
    <location>
        <position position="135"/>
    </location>
</feature>
<protein>
    <submittedName>
        <fullName evidence="2">Uncharacterized protein</fullName>
    </submittedName>
</protein>
<evidence type="ECO:0000313" key="3">
    <source>
        <dbReference type="Proteomes" id="UP000023152"/>
    </source>
</evidence>
<dbReference type="Proteomes" id="UP000023152">
    <property type="component" value="Unassembled WGS sequence"/>
</dbReference>
<dbReference type="EMBL" id="ASPP01022887">
    <property type="protein sequence ID" value="ETO11007.1"/>
    <property type="molecule type" value="Genomic_DNA"/>
</dbReference>